<feature type="disulfide bond" evidence="17">
    <location>
        <begin position="87"/>
        <end position="170"/>
    </location>
</feature>
<feature type="binding site" evidence="15">
    <location>
        <position position="128"/>
    </location>
    <ligand>
        <name>Ca(2+)</name>
        <dbReference type="ChEBI" id="CHEBI:29108"/>
        <label>1</label>
    </ligand>
</feature>
<dbReference type="PANTHER" id="PTHR31517:SF46">
    <property type="entry name" value="PEROXIDASE"/>
    <property type="match status" value="1"/>
</dbReference>
<protein>
    <recommendedName>
        <fullName evidence="4 18">Peroxidase</fullName>
        <ecNumber evidence="4 18">1.11.1.7</ecNumber>
    </recommendedName>
</protein>
<feature type="binding site" description="axial binding residue" evidence="15">
    <location>
        <position position="248"/>
    </location>
    <ligand>
        <name>heme b</name>
        <dbReference type="ChEBI" id="CHEBI:60344"/>
    </ligand>
    <ligandPart>
        <name>Fe</name>
        <dbReference type="ChEBI" id="CHEBI:18248"/>
    </ligandPart>
</feature>
<feature type="binding site" evidence="15">
    <location>
        <position position="303"/>
    </location>
    <ligand>
        <name>Ca(2+)</name>
        <dbReference type="ChEBI" id="CHEBI:29108"/>
        <label>2</label>
    </ligand>
</feature>
<evidence type="ECO:0000256" key="6">
    <source>
        <dbReference type="ARBA" id="ARBA00022559"/>
    </source>
</evidence>
<keyword evidence="7 18" id="KW-0349">Heme</keyword>
<keyword evidence="11 17" id="KW-1015">Disulfide bond</keyword>
<feature type="binding site" evidence="14">
    <location>
        <position position="218"/>
    </location>
    <ligand>
        <name>substrate</name>
    </ligand>
</feature>
<comment type="subcellular location">
    <subcellularLocation>
        <location evidence="18">Secreted</location>
    </subcellularLocation>
</comment>
<keyword evidence="10 15" id="KW-0408">Iron</keyword>
<comment type="cofactor">
    <cofactor evidence="15 18">
        <name>Ca(2+)</name>
        <dbReference type="ChEBI" id="CHEBI:29108"/>
    </cofactor>
    <text evidence="15 18">Binds 2 calcium ions per subunit.</text>
</comment>
<dbReference type="FunFam" id="1.10.420.10:FF:000001">
    <property type="entry name" value="Peroxidase"/>
    <property type="match status" value="1"/>
</dbReference>
<feature type="binding site" evidence="15">
    <location>
        <position position="124"/>
    </location>
    <ligand>
        <name>Ca(2+)</name>
        <dbReference type="ChEBI" id="CHEBI:29108"/>
        <label>1</label>
    </ligand>
</feature>
<organism evidence="21 22">
    <name type="scientific">Pisum sativum</name>
    <name type="common">Garden pea</name>
    <name type="synonym">Lathyrus oleraceus</name>
    <dbReference type="NCBI Taxonomy" id="3888"/>
    <lineage>
        <taxon>Eukaryota</taxon>
        <taxon>Viridiplantae</taxon>
        <taxon>Streptophyta</taxon>
        <taxon>Embryophyta</taxon>
        <taxon>Tracheophyta</taxon>
        <taxon>Spermatophyta</taxon>
        <taxon>Magnoliopsida</taxon>
        <taxon>eudicotyledons</taxon>
        <taxon>Gunneridae</taxon>
        <taxon>Pentapetalae</taxon>
        <taxon>rosids</taxon>
        <taxon>fabids</taxon>
        <taxon>Fabales</taxon>
        <taxon>Fabaceae</taxon>
        <taxon>Papilionoideae</taxon>
        <taxon>50 kb inversion clade</taxon>
        <taxon>NPAAA clade</taxon>
        <taxon>Hologalegina</taxon>
        <taxon>IRL clade</taxon>
        <taxon>Fabeae</taxon>
        <taxon>Lathyrus</taxon>
    </lineage>
</organism>
<accession>A0A9D4YHV7</accession>
<evidence type="ECO:0000256" key="5">
    <source>
        <dbReference type="ARBA" id="ARBA00022525"/>
    </source>
</evidence>
<keyword evidence="19" id="KW-0812">Transmembrane</keyword>
<feature type="binding site" evidence="15">
    <location>
        <position position="308"/>
    </location>
    <ligand>
        <name>Ca(2+)</name>
        <dbReference type="ChEBI" id="CHEBI:29108"/>
        <label>2</label>
    </ligand>
</feature>
<keyword evidence="9 18" id="KW-0560">Oxidoreductase</keyword>
<feature type="transmembrane region" description="Helical" evidence="19">
    <location>
        <begin position="30"/>
        <end position="46"/>
    </location>
</feature>
<dbReference type="InterPro" id="IPR019793">
    <property type="entry name" value="Peroxidases_heam-ligand_BS"/>
</dbReference>
<evidence type="ECO:0000256" key="11">
    <source>
        <dbReference type="ARBA" id="ARBA00023157"/>
    </source>
</evidence>
<dbReference type="PROSITE" id="PS00435">
    <property type="entry name" value="PEROXIDASE_1"/>
    <property type="match status" value="1"/>
</dbReference>
<feature type="binding site" evidence="15">
    <location>
        <position position="122"/>
    </location>
    <ligand>
        <name>Ca(2+)</name>
        <dbReference type="ChEBI" id="CHEBI:29108"/>
        <label>1</label>
    </ligand>
</feature>
<feature type="binding site" evidence="15">
    <location>
        <position position="140"/>
    </location>
    <ligand>
        <name>Ca(2+)</name>
        <dbReference type="ChEBI" id="CHEBI:29108"/>
        <label>1</label>
    </ligand>
</feature>
<dbReference type="InterPro" id="IPR002016">
    <property type="entry name" value="Haem_peroxidase"/>
</dbReference>
<dbReference type="InterPro" id="IPR033905">
    <property type="entry name" value="Secretory_peroxidase"/>
</dbReference>
<evidence type="ECO:0000256" key="8">
    <source>
        <dbReference type="ARBA" id="ARBA00022723"/>
    </source>
</evidence>
<sequence length="379" mass="42492">MARDPDNFISPIVIPFTFSHIFLLKPYNSLSHFILYIPPLLYLYLCKKKHQMSQLNLLLIWLLLLTLCLHSCPTYGQLSRHHYRNSCPNVENIVREAVKKKFHQTFTTIPATLRLFFHDCFVQGCDGSVLVSSTPHNRAERDHPDNLSLAGDGFDTVIKAKEAVDAVPLCRNKVSCADILAMATRDVVALAGGPYYEVELGRFDGLRSKDSDVNGRLPEPGFNLNQLNSLFARNGLTQTEMIALSGAHTVGFSHCNKFSNRVYNFHSKTRVDPTLDLQYATKLKSMCPRNVDPRVAIDMDPITPHAFDNVYFKNLQKGKGLFTSDQVLFTDSRSKNAVNAFASSNKIFRANFVAAMTKLGRVGVKNSQNGNIRTDCSVI</sequence>
<evidence type="ECO:0000259" key="20">
    <source>
        <dbReference type="PROSITE" id="PS50873"/>
    </source>
</evidence>
<dbReference type="Gene3D" id="1.10.420.10">
    <property type="entry name" value="Peroxidase, domain 2"/>
    <property type="match status" value="1"/>
</dbReference>
<comment type="cofactor">
    <cofactor evidence="15 18">
        <name>heme b</name>
        <dbReference type="ChEBI" id="CHEBI:60344"/>
    </cofactor>
    <text evidence="15 18">Binds 1 heme b (iron(II)-protoporphyrin IX) group per subunit.</text>
</comment>
<reference evidence="21 22" key="1">
    <citation type="journal article" date="2022" name="Nat. Genet.">
        <title>Improved pea reference genome and pan-genome highlight genomic features and evolutionary characteristics.</title>
        <authorList>
            <person name="Yang T."/>
            <person name="Liu R."/>
            <person name="Luo Y."/>
            <person name="Hu S."/>
            <person name="Wang D."/>
            <person name="Wang C."/>
            <person name="Pandey M.K."/>
            <person name="Ge S."/>
            <person name="Xu Q."/>
            <person name="Li N."/>
            <person name="Li G."/>
            <person name="Huang Y."/>
            <person name="Saxena R.K."/>
            <person name="Ji Y."/>
            <person name="Li M."/>
            <person name="Yan X."/>
            <person name="He Y."/>
            <person name="Liu Y."/>
            <person name="Wang X."/>
            <person name="Xiang C."/>
            <person name="Varshney R.K."/>
            <person name="Ding H."/>
            <person name="Gao S."/>
            <person name="Zong X."/>
        </authorList>
    </citation>
    <scope>NUCLEOTIDE SEQUENCE [LARGE SCALE GENOMIC DNA]</scope>
    <source>
        <strain evidence="21 22">cv. Zhongwan 6</strain>
    </source>
</reference>
<feature type="disulfide bond" evidence="17">
    <location>
        <begin position="176"/>
        <end position="376"/>
    </location>
</feature>
<dbReference type="GO" id="GO:0140825">
    <property type="term" value="F:lactoperoxidase activity"/>
    <property type="evidence" value="ECO:0007669"/>
    <property type="project" value="UniProtKB-EC"/>
</dbReference>
<evidence type="ECO:0000256" key="17">
    <source>
        <dbReference type="PIRSR" id="PIRSR600823-5"/>
    </source>
</evidence>
<feature type="binding site" evidence="15">
    <location>
        <position position="126"/>
    </location>
    <ligand>
        <name>Ca(2+)</name>
        <dbReference type="ChEBI" id="CHEBI:29108"/>
        <label>1</label>
    </ligand>
</feature>
<evidence type="ECO:0000256" key="4">
    <source>
        <dbReference type="ARBA" id="ARBA00012313"/>
    </source>
</evidence>
<feature type="binding site" evidence="15">
    <location>
        <position position="249"/>
    </location>
    <ligand>
        <name>Ca(2+)</name>
        <dbReference type="ChEBI" id="CHEBI:29108"/>
        <label>2</label>
    </ligand>
</feature>
<feature type="binding site" evidence="15">
    <location>
        <position position="300"/>
    </location>
    <ligand>
        <name>Ca(2+)</name>
        <dbReference type="ChEBI" id="CHEBI:29108"/>
        <label>2</label>
    </ligand>
</feature>
<dbReference type="EMBL" id="JAMSHJ010000002">
    <property type="protein sequence ID" value="KAI5439409.1"/>
    <property type="molecule type" value="Genomic_DNA"/>
</dbReference>
<dbReference type="PRINTS" id="PR00461">
    <property type="entry name" value="PLPEROXIDASE"/>
</dbReference>
<comment type="similarity">
    <text evidence="18">Belongs to the peroxidase family. Classical plant (class III) peroxidase subfamily.</text>
</comment>
<evidence type="ECO:0000256" key="18">
    <source>
        <dbReference type="RuleBase" id="RU362060"/>
    </source>
</evidence>
<evidence type="ECO:0000256" key="15">
    <source>
        <dbReference type="PIRSR" id="PIRSR600823-3"/>
    </source>
</evidence>
<dbReference type="PANTHER" id="PTHR31517">
    <property type="match status" value="1"/>
</dbReference>
<gene>
    <name evidence="21" type="ORF">KIW84_024982</name>
</gene>
<dbReference type="GO" id="GO:0006979">
    <property type="term" value="P:response to oxidative stress"/>
    <property type="evidence" value="ECO:0007669"/>
    <property type="project" value="UniProtKB-UniRule"/>
</dbReference>
<keyword evidence="8 15" id="KW-0479">Metal-binding</keyword>
<dbReference type="CDD" id="cd00693">
    <property type="entry name" value="secretory_peroxidase"/>
    <property type="match status" value="1"/>
</dbReference>
<keyword evidence="6 18" id="KW-0575">Peroxidase</keyword>
<feature type="active site" description="Proton acceptor" evidence="13">
    <location>
        <position position="118"/>
    </location>
</feature>
<comment type="function">
    <text evidence="2">Removal of H(2)O(2), oxidation of toxic reductants, biosynthesis and degradation of lignin, suberization, auxin catabolism, response to environmental stresses such as wounding, pathogen attack and oxidative stress. These functions might be dependent on each isozyme/isoform in each plant tissue.</text>
</comment>
<keyword evidence="19" id="KW-1133">Transmembrane helix</keyword>
<dbReference type="PROSITE" id="PS50873">
    <property type="entry name" value="PEROXIDASE_4"/>
    <property type="match status" value="1"/>
</dbReference>
<keyword evidence="15 18" id="KW-0106">Calcium</keyword>
<feature type="site" description="Transition state stabilizer" evidence="16">
    <location>
        <position position="114"/>
    </location>
</feature>
<evidence type="ECO:0000256" key="14">
    <source>
        <dbReference type="PIRSR" id="PIRSR600823-2"/>
    </source>
</evidence>
<dbReference type="Gene3D" id="1.10.520.10">
    <property type="match status" value="1"/>
</dbReference>
<dbReference type="AlphaFoldDB" id="A0A9D4YHV7"/>
<evidence type="ECO:0000313" key="21">
    <source>
        <dbReference type="EMBL" id="KAI5439409.1"/>
    </source>
</evidence>
<name>A0A9D4YHV7_PEA</name>
<dbReference type="InterPro" id="IPR000823">
    <property type="entry name" value="Peroxidase_pln"/>
</dbReference>
<feature type="binding site" evidence="15">
    <location>
        <position position="119"/>
    </location>
    <ligand>
        <name>Ca(2+)</name>
        <dbReference type="ChEBI" id="CHEBI:29108"/>
        <label>1</label>
    </ligand>
</feature>
<evidence type="ECO:0000256" key="13">
    <source>
        <dbReference type="PIRSR" id="PIRSR600823-1"/>
    </source>
</evidence>
<feature type="disulfide bond" evidence="17">
    <location>
        <begin position="255"/>
        <end position="287"/>
    </location>
</feature>
<feature type="domain" description="Plant heme peroxidase family profile" evidence="20">
    <location>
        <begin position="77"/>
        <end position="379"/>
    </location>
</feature>
<dbReference type="InterPro" id="IPR010255">
    <property type="entry name" value="Haem_peroxidase_sf"/>
</dbReference>
<feature type="transmembrane region" description="Helical" evidence="19">
    <location>
        <begin position="7"/>
        <end position="24"/>
    </location>
</feature>
<dbReference type="GO" id="GO:0046872">
    <property type="term" value="F:metal ion binding"/>
    <property type="evidence" value="ECO:0007669"/>
    <property type="project" value="UniProtKB-UniRule"/>
</dbReference>
<dbReference type="GO" id="GO:0020037">
    <property type="term" value="F:heme binding"/>
    <property type="evidence" value="ECO:0007669"/>
    <property type="project" value="UniProtKB-UniRule"/>
</dbReference>
<keyword evidence="22" id="KW-1185">Reference proteome</keyword>
<evidence type="ECO:0000256" key="10">
    <source>
        <dbReference type="ARBA" id="ARBA00023004"/>
    </source>
</evidence>
<evidence type="ECO:0000256" key="2">
    <source>
        <dbReference type="ARBA" id="ARBA00002322"/>
    </source>
</evidence>
<evidence type="ECO:0000256" key="19">
    <source>
        <dbReference type="SAM" id="Phobius"/>
    </source>
</evidence>
<evidence type="ECO:0000256" key="16">
    <source>
        <dbReference type="PIRSR" id="PIRSR600823-4"/>
    </source>
</evidence>
<feature type="disulfide bond" evidence="17">
    <location>
        <begin position="120"/>
        <end position="125"/>
    </location>
</feature>
<dbReference type="PRINTS" id="PR00458">
    <property type="entry name" value="PEROXIDASE"/>
</dbReference>
<evidence type="ECO:0000256" key="12">
    <source>
        <dbReference type="ARBA" id="ARBA00023324"/>
    </source>
</evidence>
<keyword evidence="12 18" id="KW-0376">Hydrogen peroxide</keyword>
<evidence type="ECO:0000313" key="22">
    <source>
        <dbReference type="Proteomes" id="UP001058974"/>
    </source>
</evidence>
<keyword evidence="5 18" id="KW-0964">Secreted</keyword>
<dbReference type="GO" id="GO:0042744">
    <property type="term" value="P:hydrogen peroxide catabolic process"/>
    <property type="evidence" value="ECO:0007669"/>
    <property type="project" value="UniProtKB-KW"/>
</dbReference>
<dbReference type="EC" id="1.11.1.7" evidence="4 18"/>
<evidence type="ECO:0000256" key="9">
    <source>
        <dbReference type="ARBA" id="ARBA00023002"/>
    </source>
</evidence>
<comment type="caution">
    <text evidence="21">The sequence shown here is derived from an EMBL/GenBank/DDBJ whole genome shotgun (WGS) entry which is preliminary data.</text>
</comment>
<evidence type="ECO:0000256" key="3">
    <source>
        <dbReference type="ARBA" id="ARBA00006873"/>
    </source>
</evidence>
<dbReference type="Gramene" id="Psat02G0498200-T1">
    <property type="protein sequence ID" value="KAI5439409.1"/>
    <property type="gene ID" value="KIW84_024982"/>
</dbReference>
<comment type="catalytic activity">
    <reaction evidence="1 18">
        <text>2 a phenolic donor + H2O2 = 2 a phenolic radical donor + 2 H2O</text>
        <dbReference type="Rhea" id="RHEA:56136"/>
        <dbReference type="ChEBI" id="CHEBI:15377"/>
        <dbReference type="ChEBI" id="CHEBI:16240"/>
        <dbReference type="ChEBI" id="CHEBI:139520"/>
        <dbReference type="ChEBI" id="CHEBI:139521"/>
        <dbReference type="EC" id="1.11.1.7"/>
    </reaction>
</comment>
<proteinExistence type="inferred from homology"/>
<dbReference type="FunFam" id="1.10.520.10:FF:000008">
    <property type="entry name" value="Peroxidase"/>
    <property type="match status" value="1"/>
</dbReference>
<dbReference type="SUPFAM" id="SSF48113">
    <property type="entry name" value="Heme-dependent peroxidases"/>
    <property type="match status" value="1"/>
</dbReference>
<dbReference type="Proteomes" id="UP001058974">
    <property type="component" value="Chromosome 2"/>
</dbReference>
<evidence type="ECO:0000256" key="7">
    <source>
        <dbReference type="ARBA" id="ARBA00022617"/>
    </source>
</evidence>
<dbReference type="GO" id="GO:0005576">
    <property type="term" value="C:extracellular region"/>
    <property type="evidence" value="ECO:0007669"/>
    <property type="project" value="UniProtKB-SubCell"/>
</dbReference>
<evidence type="ECO:0000256" key="1">
    <source>
        <dbReference type="ARBA" id="ARBA00000189"/>
    </source>
</evidence>
<feature type="transmembrane region" description="Helical" evidence="19">
    <location>
        <begin position="58"/>
        <end position="78"/>
    </location>
</feature>
<dbReference type="Pfam" id="PF00141">
    <property type="entry name" value="peroxidase"/>
    <property type="match status" value="1"/>
</dbReference>
<keyword evidence="19" id="KW-0472">Membrane</keyword>
<comment type="similarity">
    <text evidence="3">Belongs to the peroxidase family. Ascorbate peroxidase subfamily.</text>
</comment>